<dbReference type="PANTHER" id="PTHR46124">
    <property type="entry name" value="D-AMINOACYL-TRNA DEACYLASE"/>
    <property type="match status" value="1"/>
</dbReference>
<evidence type="ECO:0000256" key="1">
    <source>
        <dbReference type="ARBA" id="ARBA00022723"/>
    </source>
</evidence>
<evidence type="ECO:0000256" key="3">
    <source>
        <dbReference type="PIRSR" id="PIRSR005902-1"/>
    </source>
</evidence>
<dbReference type="PANTHER" id="PTHR46124:SF2">
    <property type="entry name" value="D-AMINOACYL-TRNA DEACYLASE"/>
    <property type="match status" value="1"/>
</dbReference>
<dbReference type="FunFam" id="3.20.20.140:FF:000005">
    <property type="entry name" value="TatD family hydrolase"/>
    <property type="match status" value="1"/>
</dbReference>
<reference evidence="4" key="1">
    <citation type="journal article" date="2021" name="PeerJ">
        <title>Extensive microbial diversity within the chicken gut microbiome revealed by metagenomics and culture.</title>
        <authorList>
            <person name="Gilroy R."/>
            <person name="Ravi A."/>
            <person name="Getino M."/>
            <person name="Pursley I."/>
            <person name="Horton D.L."/>
            <person name="Alikhan N.F."/>
            <person name="Baker D."/>
            <person name="Gharbi K."/>
            <person name="Hall N."/>
            <person name="Watson M."/>
            <person name="Adriaenssens E.M."/>
            <person name="Foster-Nyarko E."/>
            <person name="Jarju S."/>
            <person name="Secka A."/>
            <person name="Antonio M."/>
            <person name="Oren A."/>
            <person name="Chaudhuri R.R."/>
            <person name="La Ragione R."/>
            <person name="Hildebrand F."/>
            <person name="Pallen M.J."/>
        </authorList>
    </citation>
    <scope>NUCLEOTIDE SEQUENCE</scope>
    <source>
        <strain evidence="4">CHK188-11489</strain>
    </source>
</reference>
<feature type="binding site" evidence="3">
    <location>
        <position position="106"/>
    </location>
    <ligand>
        <name>a divalent metal cation</name>
        <dbReference type="ChEBI" id="CHEBI:60240"/>
        <label>1</label>
    </ligand>
</feature>
<organism evidence="4 5">
    <name type="scientific">Candidatus Gemmiger avistercoris</name>
    <dbReference type="NCBI Taxonomy" id="2838606"/>
    <lineage>
        <taxon>Bacteria</taxon>
        <taxon>Bacillati</taxon>
        <taxon>Bacillota</taxon>
        <taxon>Clostridia</taxon>
        <taxon>Eubacteriales</taxon>
        <taxon>Gemmiger</taxon>
    </lineage>
</organism>
<dbReference type="Pfam" id="PF01026">
    <property type="entry name" value="TatD_DNase"/>
    <property type="match status" value="1"/>
</dbReference>
<dbReference type="PIRSF" id="PIRSF005902">
    <property type="entry name" value="DNase_TatD"/>
    <property type="match status" value="1"/>
</dbReference>
<dbReference type="AlphaFoldDB" id="A0A9D2FLA7"/>
<protein>
    <submittedName>
        <fullName evidence="4">TatD family hydrolase</fullName>
    </submittedName>
</protein>
<dbReference type="Proteomes" id="UP000824105">
    <property type="component" value="Unassembled WGS sequence"/>
</dbReference>
<dbReference type="SUPFAM" id="SSF51556">
    <property type="entry name" value="Metallo-dependent hydrolases"/>
    <property type="match status" value="1"/>
</dbReference>
<evidence type="ECO:0000313" key="4">
    <source>
        <dbReference type="EMBL" id="HIZ62913.1"/>
    </source>
</evidence>
<feature type="binding site" evidence="3">
    <location>
        <position position="11"/>
    </location>
    <ligand>
        <name>a divalent metal cation</name>
        <dbReference type="ChEBI" id="CHEBI:60240"/>
        <label>1</label>
    </ligand>
</feature>
<feature type="binding site" evidence="3">
    <location>
        <position position="163"/>
    </location>
    <ligand>
        <name>a divalent metal cation</name>
        <dbReference type="ChEBI" id="CHEBI:60240"/>
        <label>2</label>
    </ligand>
</feature>
<sequence length="265" mass="29333">MMQNIFDTHAHYCSRQFDADRGELMAALPAGGVAGVLECATHSGDAPRVLELARSQPFVYAALGIHPESIIEEDAATVAVYHGDWRAELDAMRPLYEDGRVVAVGEIGLDHHWPVPRQAQLELFEAQLQLAAELDLPVSVHDREAHAEMYELLRRYKPRGVLHCYSGSAEDAVWLTGQGMYLGFGGAVTYRGAKRAARVLAAIEPRWAVLETDCPYMAPEPVRGRRNDSRNIAHVADYIAGIWQMEPQAVLDLTAANARECFQIV</sequence>
<feature type="binding site" evidence="3">
    <location>
        <position position="213"/>
    </location>
    <ligand>
        <name>a divalent metal cation</name>
        <dbReference type="ChEBI" id="CHEBI:60240"/>
        <label>1</label>
    </ligand>
</feature>
<name>A0A9D2FLA7_9FIRM</name>
<dbReference type="GO" id="GO:0046872">
    <property type="term" value="F:metal ion binding"/>
    <property type="evidence" value="ECO:0007669"/>
    <property type="project" value="UniProtKB-KW"/>
</dbReference>
<proteinExistence type="predicted"/>
<comment type="caution">
    <text evidence="4">The sequence shown here is derived from an EMBL/GenBank/DDBJ whole genome shotgun (WGS) entry which is preliminary data.</text>
</comment>
<dbReference type="CDD" id="cd01310">
    <property type="entry name" value="TatD_DNAse"/>
    <property type="match status" value="1"/>
</dbReference>
<keyword evidence="2 4" id="KW-0378">Hydrolase</keyword>
<accession>A0A9D2FLA7</accession>
<evidence type="ECO:0000313" key="5">
    <source>
        <dbReference type="Proteomes" id="UP000824105"/>
    </source>
</evidence>
<evidence type="ECO:0000256" key="2">
    <source>
        <dbReference type="ARBA" id="ARBA00022801"/>
    </source>
</evidence>
<gene>
    <name evidence="4" type="ORF">H9724_09140</name>
</gene>
<dbReference type="InterPro" id="IPR032466">
    <property type="entry name" value="Metal_Hydrolase"/>
</dbReference>
<dbReference type="Gene3D" id="3.20.20.140">
    <property type="entry name" value="Metal-dependent hydrolases"/>
    <property type="match status" value="1"/>
</dbReference>
<dbReference type="EMBL" id="DXBF01000069">
    <property type="protein sequence ID" value="HIZ62913.1"/>
    <property type="molecule type" value="Genomic_DNA"/>
</dbReference>
<reference evidence="4" key="2">
    <citation type="submission" date="2021-04" db="EMBL/GenBank/DDBJ databases">
        <authorList>
            <person name="Gilroy R."/>
        </authorList>
    </citation>
    <scope>NUCLEOTIDE SEQUENCE</scope>
    <source>
        <strain evidence="4">CHK188-11489</strain>
    </source>
</reference>
<dbReference type="GO" id="GO:0016788">
    <property type="term" value="F:hydrolase activity, acting on ester bonds"/>
    <property type="evidence" value="ECO:0007669"/>
    <property type="project" value="InterPro"/>
</dbReference>
<dbReference type="InterPro" id="IPR001130">
    <property type="entry name" value="TatD-like"/>
</dbReference>
<feature type="binding site" evidence="3">
    <location>
        <position position="9"/>
    </location>
    <ligand>
        <name>a divalent metal cation</name>
        <dbReference type="ChEBI" id="CHEBI:60240"/>
        <label>1</label>
    </ligand>
</feature>
<keyword evidence="1 3" id="KW-0479">Metal-binding</keyword>
<feature type="binding site" evidence="3">
    <location>
        <position position="141"/>
    </location>
    <ligand>
        <name>a divalent metal cation</name>
        <dbReference type="ChEBI" id="CHEBI:60240"/>
        <label>2</label>
    </ligand>
</feature>